<dbReference type="InterPro" id="IPR003172">
    <property type="entry name" value="ML_dom"/>
</dbReference>
<evidence type="ECO:0000259" key="10">
    <source>
        <dbReference type="SMART" id="SM00737"/>
    </source>
</evidence>
<dbReference type="SUPFAM" id="SSF81296">
    <property type="entry name" value="E set domains"/>
    <property type="match status" value="1"/>
</dbReference>
<evidence type="ECO:0000313" key="12">
    <source>
        <dbReference type="Proteomes" id="UP000054324"/>
    </source>
</evidence>
<dbReference type="GeneID" id="20318830"/>
<dbReference type="STRING" id="6198.A0A074ZMZ9"/>
<keyword evidence="9" id="KW-0472">Membrane</keyword>
<dbReference type="PANTHER" id="PTHR11306:SF0">
    <property type="entry name" value="PHOSPHATIDYLGLYCEROL_PHOSPHATIDYLINOSITOL TRANSFER PROTEIN"/>
    <property type="match status" value="1"/>
</dbReference>
<dbReference type="GO" id="GO:0015918">
    <property type="term" value="P:sterol transport"/>
    <property type="evidence" value="ECO:0007669"/>
    <property type="project" value="InterPro"/>
</dbReference>
<keyword evidence="7" id="KW-0732">Signal</keyword>
<gene>
    <name evidence="11" type="ORF">T265_04648</name>
</gene>
<dbReference type="InterPro" id="IPR014756">
    <property type="entry name" value="Ig_E-set"/>
</dbReference>
<dbReference type="AlphaFoldDB" id="A0A074ZMZ9"/>
<dbReference type="OrthoDB" id="4937502at2759"/>
<keyword evidence="9" id="KW-0812">Transmembrane</keyword>
<keyword evidence="5" id="KW-0813">Transport</keyword>
<sequence length="168" mass="18347">MSLYKLKGLWLKLDTMHLPVIVLFSAAFYVPCLPYSISYTDCGSVDITVISVSIEPCDREPCTLIRGTTVSVVIRFMALERIYAGGSTIQGVFPAGPIRVPLQVNGVCAQLVPPCPIEVGEVYTYEVTDRVPDTLPPGLLTIRWELLNDNGTPFLCIEFPVVVAVAAK</sequence>
<comment type="function">
    <text evidence="1">Catalyzes the intermembrane transfer of phosphatidylglycerol and phosphatidylinositol.</text>
</comment>
<dbReference type="Proteomes" id="UP000054324">
    <property type="component" value="Unassembled WGS sequence"/>
</dbReference>
<dbReference type="PANTHER" id="PTHR11306">
    <property type="entry name" value="NIEMANN PICK TYPE C2 PROTEIN NPC2-RELATED"/>
    <property type="match status" value="1"/>
</dbReference>
<evidence type="ECO:0000256" key="9">
    <source>
        <dbReference type="SAM" id="Phobius"/>
    </source>
</evidence>
<dbReference type="EMBL" id="KL596697">
    <property type="protein sequence ID" value="KER28506.1"/>
    <property type="molecule type" value="Genomic_DNA"/>
</dbReference>
<evidence type="ECO:0000256" key="3">
    <source>
        <dbReference type="ARBA" id="ARBA00006370"/>
    </source>
</evidence>
<feature type="transmembrane region" description="Helical" evidence="9">
    <location>
        <begin position="20"/>
        <end position="37"/>
    </location>
</feature>
<dbReference type="Pfam" id="PF02221">
    <property type="entry name" value="E1_DerP2_DerF2"/>
    <property type="match status" value="1"/>
</dbReference>
<evidence type="ECO:0000313" key="11">
    <source>
        <dbReference type="EMBL" id="KER28506.1"/>
    </source>
</evidence>
<evidence type="ECO:0000256" key="6">
    <source>
        <dbReference type="ARBA" id="ARBA00022525"/>
    </source>
</evidence>
<dbReference type="RefSeq" id="XP_009167703.1">
    <property type="nucleotide sequence ID" value="XM_009169439.1"/>
</dbReference>
<dbReference type="GO" id="GO:0032934">
    <property type="term" value="F:sterol binding"/>
    <property type="evidence" value="ECO:0007669"/>
    <property type="project" value="InterPro"/>
</dbReference>
<evidence type="ECO:0000256" key="4">
    <source>
        <dbReference type="ARBA" id="ARBA00011245"/>
    </source>
</evidence>
<dbReference type="FunFam" id="2.60.40.770:FF:000001">
    <property type="entry name" value="NPC intracellular cholesterol transporter 2"/>
    <property type="match status" value="1"/>
</dbReference>
<evidence type="ECO:0000256" key="1">
    <source>
        <dbReference type="ARBA" id="ARBA00002053"/>
    </source>
</evidence>
<dbReference type="Gene3D" id="2.60.40.770">
    <property type="match status" value="1"/>
</dbReference>
<feature type="domain" description="MD-2-related lipid-recognition" evidence="10">
    <location>
        <begin position="39"/>
        <end position="161"/>
    </location>
</feature>
<proteinExistence type="inferred from homology"/>
<dbReference type="InterPro" id="IPR039670">
    <property type="entry name" value="NPC2-like"/>
</dbReference>
<evidence type="ECO:0000256" key="5">
    <source>
        <dbReference type="ARBA" id="ARBA00022448"/>
    </source>
</evidence>
<dbReference type="SMART" id="SM00737">
    <property type="entry name" value="ML"/>
    <property type="match status" value="1"/>
</dbReference>
<comment type="similarity">
    <text evidence="3">Belongs to the NPC2 family.</text>
</comment>
<protein>
    <recommendedName>
        <fullName evidence="10">MD-2-related lipid-recognition domain-containing protein</fullName>
    </recommendedName>
</protein>
<evidence type="ECO:0000256" key="2">
    <source>
        <dbReference type="ARBA" id="ARBA00004613"/>
    </source>
</evidence>
<evidence type="ECO:0000256" key="7">
    <source>
        <dbReference type="ARBA" id="ARBA00022729"/>
    </source>
</evidence>
<keyword evidence="6" id="KW-0964">Secreted</keyword>
<keyword evidence="8" id="KW-0445">Lipid transport</keyword>
<dbReference type="KEGG" id="ovi:T265_04648"/>
<dbReference type="CTD" id="20318830"/>
<keyword evidence="9" id="KW-1133">Transmembrane helix</keyword>
<comment type="subcellular location">
    <subcellularLocation>
        <location evidence="2">Secreted</location>
    </subcellularLocation>
</comment>
<name>A0A074ZMZ9_OPIVI</name>
<dbReference type="GO" id="GO:0005576">
    <property type="term" value="C:extracellular region"/>
    <property type="evidence" value="ECO:0007669"/>
    <property type="project" value="UniProtKB-SubCell"/>
</dbReference>
<keyword evidence="12" id="KW-1185">Reference proteome</keyword>
<comment type="subunit">
    <text evidence="4">Monomer.</text>
</comment>
<evidence type="ECO:0000256" key="8">
    <source>
        <dbReference type="ARBA" id="ARBA00023055"/>
    </source>
</evidence>
<accession>A0A074ZMZ9</accession>
<reference evidence="11 12" key="1">
    <citation type="submission" date="2013-11" db="EMBL/GenBank/DDBJ databases">
        <title>Opisthorchis viverrini - life in the bile duct.</title>
        <authorList>
            <person name="Young N.D."/>
            <person name="Nagarajan N."/>
            <person name="Lin S.J."/>
            <person name="Korhonen P.K."/>
            <person name="Jex A.R."/>
            <person name="Hall R.S."/>
            <person name="Safavi-Hemami H."/>
            <person name="Kaewkong W."/>
            <person name="Bertrand D."/>
            <person name="Gao S."/>
            <person name="Seet Q."/>
            <person name="Wongkham S."/>
            <person name="Teh B.T."/>
            <person name="Wongkham C."/>
            <person name="Intapan P.M."/>
            <person name="Maleewong W."/>
            <person name="Yang X."/>
            <person name="Hu M."/>
            <person name="Wang Z."/>
            <person name="Hofmann A."/>
            <person name="Sternberg P.W."/>
            <person name="Tan P."/>
            <person name="Wang J."/>
            <person name="Gasser R.B."/>
        </authorList>
    </citation>
    <scope>NUCLEOTIDE SEQUENCE [LARGE SCALE GENOMIC DNA]</scope>
</reference>
<organism evidence="11 12">
    <name type="scientific">Opisthorchis viverrini</name>
    <name type="common">Southeast Asian liver fluke</name>
    <dbReference type="NCBI Taxonomy" id="6198"/>
    <lineage>
        <taxon>Eukaryota</taxon>
        <taxon>Metazoa</taxon>
        <taxon>Spiralia</taxon>
        <taxon>Lophotrochozoa</taxon>
        <taxon>Platyhelminthes</taxon>
        <taxon>Trematoda</taxon>
        <taxon>Digenea</taxon>
        <taxon>Opisthorchiida</taxon>
        <taxon>Opisthorchiata</taxon>
        <taxon>Opisthorchiidae</taxon>
        <taxon>Opisthorchis</taxon>
    </lineage>
</organism>